<accession>A0A2R6VXU4</accession>
<dbReference type="OrthoDB" id="337750at2759"/>
<dbReference type="EMBL" id="KZ774020">
    <property type="protein sequence ID" value="PTQ26431.1"/>
    <property type="molecule type" value="Genomic_DNA"/>
</dbReference>
<organism evidence="1 2">
    <name type="scientific">Marchantia polymorpha</name>
    <name type="common">Common liverwort</name>
    <name type="synonym">Marchantia aquatica</name>
    <dbReference type="NCBI Taxonomy" id="3197"/>
    <lineage>
        <taxon>Eukaryota</taxon>
        <taxon>Viridiplantae</taxon>
        <taxon>Streptophyta</taxon>
        <taxon>Embryophyta</taxon>
        <taxon>Marchantiophyta</taxon>
        <taxon>Marchantiopsida</taxon>
        <taxon>Marchantiidae</taxon>
        <taxon>Marchantiales</taxon>
        <taxon>Marchantiaceae</taxon>
        <taxon>Marchantia</taxon>
    </lineage>
</organism>
<dbReference type="Proteomes" id="UP000244005">
    <property type="component" value="Unassembled WGS sequence"/>
</dbReference>
<protein>
    <submittedName>
        <fullName evidence="1">Uncharacterized protein</fullName>
    </submittedName>
</protein>
<evidence type="ECO:0000313" key="2">
    <source>
        <dbReference type="Proteomes" id="UP000244005"/>
    </source>
</evidence>
<evidence type="ECO:0000313" key="1">
    <source>
        <dbReference type="EMBL" id="PTQ26431.1"/>
    </source>
</evidence>
<gene>
    <name evidence="1" type="ORF">MARPO_1721s0002</name>
</gene>
<reference evidence="2" key="1">
    <citation type="journal article" date="2017" name="Cell">
        <title>Insights into land plant evolution garnered from the Marchantia polymorpha genome.</title>
        <authorList>
            <person name="Bowman J.L."/>
            <person name="Kohchi T."/>
            <person name="Yamato K.T."/>
            <person name="Jenkins J."/>
            <person name="Shu S."/>
            <person name="Ishizaki K."/>
            <person name="Yamaoka S."/>
            <person name="Nishihama R."/>
            <person name="Nakamura Y."/>
            <person name="Berger F."/>
            <person name="Adam C."/>
            <person name="Aki S.S."/>
            <person name="Althoff F."/>
            <person name="Araki T."/>
            <person name="Arteaga-Vazquez M.A."/>
            <person name="Balasubrmanian S."/>
            <person name="Barry K."/>
            <person name="Bauer D."/>
            <person name="Boehm C.R."/>
            <person name="Briginshaw L."/>
            <person name="Caballero-Perez J."/>
            <person name="Catarino B."/>
            <person name="Chen F."/>
            <person name="Chiyoda S."/>
            <person name="Chovatia M."/>
            <person name="Davies K.M."/>
            <person name="Delmans M."/>
            <person name="Demura T."/>
            <person name="Dierschke T."/>
            <person name="Dolan L."/>
            <person name="Dorantes-Acosta A.E."/>
            <person name="Eklund D.M."/>
            <person name="Florent S.N."/>
            <person name="Flores-Sandoval E."/>
            <person name="Fujiyama A."/>
            <person name="Fukuzawa H."/>
            <person name="Galik B."/>
            <person name="Grimanelli D."/>
            <person name="Grimwood J."/>
            <person name="Grossniklaus U."/>
            <person name="Hamada T."/>
            <person name="Haseloff J."/>
            <person name="Hetherington A.J."/>
            <person name="Higo A."/>
            <person name="Hirakawa Y."/>
            <person name="Hundley H.N."/>
            <person name="Ikeda Y."/>
            <person name="Inoue K."/>
            <person name="Inoue S.I."/>
            <person name="Ishida S."/>
            <person name="Jia Q."/>
            <person name="Kakita M."/>
            <person name="Kanazawa T."/>
            <person name="Kawai Y."/>
            <person name="Kawashima T."/>
            <person name="Kennedy M."/>
            <person name="Kinose K."/>
            <person name="Kinoshita T."/>
            <person name="Kohara Y."/>
            <person name="Koide E."/>
            <person name="Komatsu K."/>
            <person name="Kopischke S."/>
            <person name="Kubo M."/>
            <person name="Kyozuka J."/>
            <person name="Lagercrantz U."/>
            <person name="Lin S.S."/>
            <person name="Lindquist E."/>
            <person name="Lipzen A.M."/>
            <person name="Lu C.W."/>
            <person name="De Luna E."/>
            <person name="Martienssen R.A."/>
            <person name="Minamino N."/>
            <person name="Mizutani M."/>
            <person name="Mizutani M."/>
            <person name="Mochizuki N."/>
            <person name="Monte I."/>
            <person name="Mosher R."/>
            <person name="Nagasaki H."/>
            <person name="Nakagami H."/>
            <person name="Naramoto S."/>
            <person name="Nishitani K."/>
            <person name="Ohtani M."/>
            <person name="Okamoto T."/>
            <person name="Okumura M."/>
            <person name="Phillips J."/>
            <person name="Pollak B."/>
            <person name="Reinders A."/>
            <person name="Rovekamp M."/>
            <person name="Sano R."/>
            <person name="Sawa S."/>
            <person name="Schmid M.W."/>
            <person name="Shirakawa M."/>
            <person name="Solano R."/>
            <person name="Spunde A."/>
            <person name="Suetsugu N."/>
            <person name="Sugano S."/>
            <person name="Sugiyama A."/>
            <person name="Sun R."/>
            <person name="Suzuki Y."/>
            <person name="Takenaka M."/>
            <person name="Takezawa D."/>
            <person name="Tomogane H."/>
            <person name="Tsuzuki M."/>
            <person name="Ueda T."/>
            <person name="Umeda M."/>
            <person name="Ward J.M."/>
            <person name="Watanabe Y."/>
            <person name="Yazaki K."/>
            <person name="Yokoyama R."/>
            <person name="Yoshitake Y."/>
            <person name="Yotsui I."/>
            <person name="Zachgo S."/>
            <person name="Schmutz J."/>
        </authorList>
    </citation>
    <scope>NUCLEOTIDE SEQUENCE [LARGE SCALE GENOMIC DNA]</scope>
    <source>
        <strain evidence="2">Tak-1</strain>
    </source>
</reference>
<dbReference type="AlphaFoldDB" id="A0A2R6VXU4"/>
<sequence>MNEVFAFSKFPKCCVFLAPNCWINELICLWFVRKRFLSLAFVYNAFQKFDVKQFVKSLQCHHTKPDASFCGIAPNYGCLLIMLQYFIPGTRQTDNSISLHYRLPVLLDGAN</sequence>
<proteinExistence type="predicted"/>
<keyword evidence="2" id="KW-1185">Reference proteome</keyword>
<name>A0A2R6VXU4_MARPO</name>